<dbReference type="RefSeq" id="WP_006819959.1">
    <property type="nucleotide sequence ID" value="NZ_CABKQJ010000016.1"/>
</dbReference>
<evidence type="ECO:0000313" key="3">
    <source>
        <dbReference type="Proteomes" id="UP000251313"/>
    </source>
</evidence>
<reference evidence="2 3" key="1">
    <citation type="submission" date="2018-06" db="EMBL/GenBank/DDBJ databases">
        <authorList>
            <consortium name="Pathogen Informatics"/>
            <person name="Doyle S."/>
        </authorList>
    </citation>
    <scope>NUCLEOTIDE SEQUENCE [LARGE SCALE GENOMIC DNA]</scope>
    <source>
        <strain evidence="2 3">NCTC11967</strain>
    </source>
</reference>
<protein>
    <submittedName>
        <fullName evidence="1 2">polymyxin resistance protein PmrD</fullName>
    </submittedName>
</protein>
<sequence>MEWLVIDAIFLRTTGCYALILQSAKLKMLAEVTSVIPIKTGDRLYPVKDAIYLLNRNAQHKVKAVSAGEFSGAQWLSLKALTQTVTA</sequence>
<dbReference type="Proteomes" id="UP000251313">
    <property type="component" value="Unassembled WGS sequence"/>
</dbReference>
<dbReference type="GeneID" id="66903305"/>
<dbReference type="Proteomes" id="UP000267341">
    <property type="component" value="Unassembled WGS sequence"/>
</dbReference>
<gene>
    <name evidence="2" type="primary">pmrD</name>
    <name evidence="1" type="ORF">C7387_1252</name>
    <name evidence="2" type="ORF">NCTC11967_00984</name>
</gene>
<dbReference type="Gene3D" id="2.40.50.650">
    <property type="match status" value="1"/>
</dbReference>
<accession>A0AB38FSX4</accession>
<dbReference type="AlphaFoldDB" id="A0AB38FSX4"/>
<evidence type="ECO:0000313" key="2">
    <source>
        <dbReference type="EMBL" id="SQA60926.1"/>
    </source>
</evidence>
<reference evidence="1 4" key="2">
    <citation type="submission" date="2018-10" db="EMBL/GenBank/DDBJ databases">
        <title>Genomic Encyclopedia of Type Strains, Phase IV (KMG-IV): sequencing the most valuable type-strain genomes for metagenomic binning, comparative biology and taxonomic classification.</title>
        <authorList>
            <person name="Goeker M."/>
        </authorList>
    </citation>
    <scope>NUCLEOTIDE SEQUENCE [LARGE SCALE GENOMIC DNA]</scope>
    <source>
        <strain evidence="1 4">DSM 5079</strain>
    </source>
</reference>
<proteinExistence type="predicted"/>
<evidence type="ECO:0000313" key="4">
    <source>
        <dbReference type="Proteomes" id="UP000267341"/>
    </source>
</evidence>
<keyword evidence="4" id="KW-1185">Reference proteome</keyword>
<evidence type="ECO:0000313" key="1">
    <source>
        <dbReference type="EMBL" id="RKR64554.1"/>
    </source>
</evidence>
<dbReference type="Pfam" id="PF11183">
    <property type="entry name" value="PmrD"/>
    <property type="match status" value="1"/>
</dbReference>
<dbReference type="InterPro" id="IPR038679">
    <property type="entry name" value="PmrD_sf"/>
</dbReference>
<dbReference type="EMBL" id="UAVL01000001">
    <property type="protein sequence ID" value="SQA60926.1"/>
    <property type="molecule type" value="Genomic_DNA"/>
</dbReference>
<organism evidence="2 3">
    <name type="scientific">Yokenella regensburgei</name>
    <dbReference type="NCBI Taxonomy" id="158877"/>
    <lineage>
        <taxon>Bacteria</taxon>
        <taxon>Pseudomonadati</taxon>
        <taxon>Pseudomonadota</taxon>
        <taxon>Gammaproteobacteria</taxon>
        <taxon>Enterobacterales</taxon>
        <taxon>Enterobacteriaceae</taxon>
        <taxon>Yokenella</taxon>
    </lineage>
</organism>
<dbReference type="EMBL" id="RBIZ01000003">
    <property type="protein sequence ID" value="RKR64554.1"/>
    <property type="molecule type" value="Genomic_DNA"/>
</dbReference>
<name>A0AB38FSX4_9ENTR</name>
<comment type="caution">
    <text evidence="2">The sequence shown here is derived from an EMBL/GenBank/DDBJ whole genome shotgun (WGS) entry which is preliminary data.</text>
</comment>
<dbReference type="InterPro" id="IPR044854">
    <property type="entry name" value="IraM/PmrD"/>
</dbReference>